<accession>A0A6J7C164</accession>
<reference evidence="1" key="1">
    <citation type="submission" date="2020-05" db="EMBL/GenBank/DDBJ databases">
        <authorList>
            <person name="Chiriac C."/>
            <person name="Salcher M."/>
            <person name="Ghai R."/>
            <person name="Kavagutti S V."/>
        </authorList>
    </citation>
    <scope>NUCLEOTIDE SEQUENCE</scope>
</reference>
<dbReference type="AlphaFoldDB" id="A0A6J7C164"/>
<protein>
    <submittedName>
        <fullName evidence="1">Unannotated protein</fullName>
    </submittedName>
</protein>
<sequence>MQRPQSTFTHALLERTHQLLTGLILLVVHQPVAGKERVDWFDLFADELVDPVEVDLELRFDGKIKGHG</sequence>
<gene>
    <name evidence="1" type="ORF">UFOPK3267_01508</name>
</gene>
<name>A0A6J7C164_9ZZZZ</name>
<organism evidence="1">
    <name type="scientific">freshwater metagenome</name>
    <dbReference type="NCBI Taxonomy" id="449393"/>
    <lineage>
        <taxon>unclassified sequences</taxon>
        <taxon>metagenomes</taxon>
        <taxon>ecological metagenomes</taxon>
    </lineage>
</organism>
<proteinExistence type="predicted"/>
<dbReference type="EMBL" id="CAFBIY010000078">
    <property type="protein sequence ID" value="CAB4851370.1"/>
    <property type="molecule type" value="Genomic_DNA"/>
</dbReference>
<evidence type="ECO:0000313" key="1">
    <source>
        <dbReference type="EMBL" id="CAB4851370.1"/>
    </source>
</evidence>